<dbReference type="SUPFAM" id="SSF52540">
    <property type="entry name" value="P-loop containing nucleoside triphosphate hydrolases"/>
    <property type="match status" value="1"/>
</dbReference>
<proteinExistence type="predicted"/>
<dbReference type="Proteomes" id="UP000673975">
    <property type="component" value="Unassembled WGS sequence"/>
</dbReference>
<dbReference type="InterPro" id="IPR051396">
    <property type="entry name" value="Bact_Antivir_Def_Nuclease"/>
</dbReference>
<dbReference type="AlphaFoldDB" id="A0A8J7S9A6"/>
<sequence>MKVIEKIEVNYFRSIYSSTLSKTNDLNIIIGGNDCGKSNFLRALNLFFNNDTDIDTPYSFKNDLCRIREEEARATKGRAFLWIKITFLNYLNWNSLPDSFYIKKSWNRYSHLPEINFSRDLNQQTVSRFLNNLNYQYIPAVRGRDMFSYFLGNLHDSLYEGERNNINESAKQLSDEINKSTETMSARIKDRLGFQSNIQAPNDLRTLFAAMDFSTRFSNFDIPLQMRGDGIQARHIPFILDFISKESKQTYIWGYEEPENSLELSRSFDLADQFKEDFSKNNQLFVTTHSPAFYDIEGDNVNKYHVRSIDKDDSRRISDIELINDTTDPDITLGVAALISDRARDLYQRIETLNQKNKSLIDKLKEADLPLIVLEGDTDVIIIKNAFTTRLINN</sequence>
<dbReference type="Gene3D" id="3.40.50.300">
    <property type="entry name" value="P-loop containing nucleotide triphosphate hydrolases"/>
    <property type="match status" value="1"/>
</dbReference>
<protein>
    <submittedName>
        <fullName evidence="2">AAA family ATPase</fullName>
    </submittedName>
</protein>
<evidence type="ECO:0000313" key="2">
    <source>
        <dbReference type="EMBL" id="MBP3192728.1"/>
    </source>
</evidence>
<keyword evidence="3" id="KW-1185">Reference proteome</keyword>
<dbReference type="EMBL" id="JAFIDN010000005">
    <property type="protein sequence ID" value="MBP3192728.1"/>
    <property type="molecule type" value="Genomic_DNA"/>
</dbReference>
<dbReference type="PANTHER" id="PTHR43581">
    <property type="entry name" value="ATP/GTP PHOSPHATASE"/>
    <property type="match status" value="1"/>
</dbReference>
<reference evidence="2" key="1">
    <citation type="submission" date="2021-02" db="EMBL/GenBank/DDBJ databases">
        <title>Natronogracilivirga saccharolytica gen. nov. sp. nov. a new anaerobic, haloalkiliphilic carbohydrate-fermenting bacterium from soda lake and proposing of Cyclonatronumiaceae fam. nov. in the phylum Balneolaeota.</title>
        <authorList>
            <person name="Zhilina T.N."/>
            <person name="Sorokin D.Y."/>
            <person name="Zavarzina D.G."/>
            <person name="Toshchakov S.V."/>
            <person name="Kublanov I.V."/>
        </authorList>
    </citation>
    <scope>NUCLEOTIDE SEQUENCE</scope>
    <source>
        <strain evidence="2">Z-1702</strain>
    </source>
</reference>
<feature type="domain" description="Endonuclease GajA/Old nuclease/RecF-like AAA" evidence="1">
    <location>
        <begin position="4"/>
        <end position="87"/>
    </location>
</feature>
<evidence type="ECO:0000313" key="3">
    <source>
        <dbReference type="Proteomes" id="UP000673975"/>
    </source>
</evidence>
<comment type="caution">
    <text evidence="2">The sequence shown here is derived from an EMBL/GenBank/DDBJ whole genome shotgun (WGS) entry which is preliminary data.</text>
</comment>
<dbReference type="RefSeq" id="WP_210511691.1">
    <property type="nucleotide sequence ID" value="NZ_JAFIDN010000005.1"/>
</dbReference>
<feature type="domain" description="Endonuclease GajA/Old nuclease/RecF-like AAA" evidence="1">
    <location>
        <begin position="163"/>
        <end position="293"/>
    </location>
</feature>
<dbReference type="PANTHER" id="PTHR43581:SF4">
    <property type="entry name" value="ATP_GTP PHOSPHATASE"/>
    <property type="match status" value="1"/>
</dbReference>
<accession>A0A8J7S9A6</accession>
<dbReference type="Pfam" id="PF13175">
    <property type="entry name" value="AAA_15"/>
    <property type="match status" value="2"/>
</dbReference>
<evidence type="ECO:0000259" key="1">
    <source>
        <dbReference type="Pfam" id="PF13175"/>
    </source>
</evidence>
<dbReference type="InterPro" id="IPR027417">
    <property type="entry name" value="P-loop_NTPase"/>
</dbReference>
<name>A0A8J7S9A6_9BACT</name>
<gene>
    <name evidence="2" type="ORF">NATSA_08640</name>
</gene>
<dbReference type="InterPro" id="IPR041685">
    <property type="entry name" value="AAA_GajA/Old/RecF-like"/>
</dbReference>
<organism evidence="2 3">
    <name type="scientific">Natronogracilivirga saccharolytica</name>
    <dbReference type="NCBI Taxonomy" id="2812953"/>
    <lineage>
        <taxon>Bacteria</taxon>
        <taxon>Pseudomonadati</taxon>
        <taxon>Balneolota</taxon>
        <taxon>Balneolia</taxon>
        <taxon>Balneolales</taxon>
        <taxon>Cyclonatronaceae</taxon>
        <taxon>Natronogracilivirga</taxon>
    </lineage>
</organism>